<feature type="signal peptide" evidence="4">
    <location>
        <begin position="1"/>
        <end position="23"/>
    </location>
</feature>
<feature type="chain" id="PRO_5044970742" description="Peptidyl-prolyl cis-trans isomerase" evidence="4">
    <location>
        <begin position="24"/>
        <end position="200"/>
    </location>
</feature>
<dbReference type="InterPro" id="IPR002130">
    <property type="entry name" value="Cyclophilin-type_PPIase_dom"/>
</dbReference>
<keyword evidence="3 4" id="KW-0413">Isomerase</keyword>
<feature type="domain" description="PPIase cyclophilin-type" evidence="5">
    <location>
        <begin position="38"/>
        <end position="195"/>
    </location>
</feature>
<dbReference type="RefSeq" id="WP_191268387.1">
    <property type="nucleotide sequence ID" value="NZ_BMXJ01000002.1"/>
</dbReference>
<organism evidence="6 7">
    <name type="scientific">Nocardiopsis terrae</name>
    <dbReference type="NCBI Taxonomy" id="372655"/>
    <lineage>
        <taxon>Bacteria</taxon>
        <taxon>Bacillati</taxon>
        <taxon>Actinomycetota</taxon>
        <taxon>Actinomycetes</taxon>
        <taxon>Streptosporangiales</taxon>
        <taxon>Nocardiopsidaceae</taxon>
        <taxon>Nocardiopsis</taxon>
    </lineage>
</organism>
<dbReference type="PANTHER" id="PTHR45625">
    <property type="entry name" value="PEPTIDYL-PROLYL CIS-TRANS ISOMERASE-RELATED"/>
    <property type="match status" value="1"/>
</dbReference>
<evidence type="ECO:0000313" key="7">
    <source>
        <dbReference type="Proteomes" id="UP000598217"/>
    </source>
</evidence>
<accession>A0ABR9HC14</accession>
<dbReference type="InterPro" id="IPR029000">
    <property type="entry name" value="Cyclophilin-like_dom_sf"/>
</dbReference>
<dbReference type="CDD" id="cd00317">
    <property type="entry name" value="cyclophilin"/>
    <property type="match status" value="1"/>
</dbReference>
<comment type="function">
    <text evidence="1 4">PPIases accelerate the folding of proteins. It catalyzes the cis-trans isomerization of proline imidic peptide bonds in oligopeptides.</text>
</comment>
<name>A0ABR9HC14_9ACTN</name>
<dbReference type="InterPro" id="IPR044666">
    <property type="entry name" value="Cyclophilin_A-like"/>
</dbReference>
<gene>
    <name evidence="6" type="ORF">H4W79_000778</name>
</gene>
<dbReference type="EC" id="5.2.1.8" evidence="4"/>
<protein>
    <recommendedName>
        <fullName evidence="4">Peptidyl-prolyl cis-trans isomerase</fullName>
        <shortName evidence="4">PPIase</shortName>
        <ecNumber evidence="4">5.2.1.8</ecNumber>
    </recommendedName>
</protein>
<dbReference type="Gene3D" id="2.40.100.10">
    <property type="entry name" value="Cyclophilin-like"/>
    <property type="match status" value="1"/>
</dbReference>
<keyword evidence="2 4" id="KW-0697">Rotamase</keyword>
<comment type="catalytic activity">
    <reaction evidence="4">
        <text>[protein]-peptidylproline (omega=180) = [protein]-peptidylproline (omega=0)</text>
        <dbReference type="Rhea" id="RHEA:16237"/>
        <dbReference type="Rhea" id="RHEA-COMP:10747"/>
        <dbReference type="Rhea" id="RHEA-COMP:10748"/>
        <dbReference type="ChEBI" id="CHEBI:83833"/>
        <dbReference type="ChEBI" id="CHEBI:83834"/>
        <dbReference type="EC" id="5.2.1.8"/>
    </reaction>
</comment>
<reference evidence="6 7" key="1">
    <citation type="submission" date="2020-10" db="EMBL/GenBank/DDBJ databases">
        <title>Sequencing the genomes of 1000 actinobacteria strains.</title>
        <authorList>
            <person name="Klenk H.-P."/>
        </authorList>
    </citation>
    <scope>NUCLEOTIDE SEQUENCE [LARGE SCALE GENOMIC DNA]</scope>
    <source>
        <strain evidence="6 7">DSM 45157</strain>
    </source>
</reference>
<dbReference type="PROSITE" id="PS50072">
    <property type="entry name" value="CSA_PPIASE_2"/>
    <property type="match status" value="1"/>
</dbReference>
<dbReference type="Proteomes" id="UP000598217">
    <property type="component" value="Unassembled WGS sequence"/>
</dbReference>
<keyword evidence="7" id="KW-1185">Reference proteome</keyword>
<dbReference type="PRINTS" id="PR00153">
    <property type="entry name" value="CSAPPISMRASE"/>
</dbReference>
<comment type="caution">
    <text evidence="6">The sequence shown here is derived from an EMBL/GenBank/DDBJ whole genome shotgun (WGS) entry which is preliminary data.</text>
</comment>
<dbReference type="PROSITE" id="PS51257">
    <property type="entry name" value="PROKAR_LIPOPROTEIN"/>
    <property type="match status" value="1"/>
</dbReference>
<dbReference type="PANTHER" id="PTHR45625:SF4">
    <property type="entry name" value="PEPTIDYLPROLYL ISOMERASE DOMAIN AND WD REPEAT-CONTAINING PROTEIN 1"/>
    <property type="match status" value="1"/>
</dbReference>
<evidence type="ECO:0000256" key="4">
    <source>
        <dbReference type="RuleBase" id="RU363019"/>
    </source>
</evidence>
<dbReference type="InterPro" id="IPR020892">
    <property type="entry name" value="Cyclophilin-type_PPIase_CS"/>
</dbReference>
<evidence type="ECO:0000313" key="6">
    <source>
        <dbReference type="EMBL" id="MBE1456564.1"/>
    </source>
</evidence>
<dbReference type="Pfam" id="PF00160">
    <property type="entry name" value="Pro_isomerase"/>
    <property type="match status" value="1"/>
</dbReference>
<sequence length="200" mass="20981">MNRLTLPVSILACTALFATSACQGEEEPASDAGGATLHTSAGDIRVELLASEAPLTVTNFVDLAEGNGPANPETGRDEFYDGTVFHRVIEDFMIQGGDPQGTGRGGPGYQFEDEFDSGLTFDEPGVLAMANSGPNTNGSQFFITVEPTPSLDGKHTIFGRVADEESMAVVEAISVVETDANDRPLSDVVLESVTVNHADG</sequence>
<evidence type="ECO:0000256" key="1">
    <source>
        <dbReference type="ARBA" id="ARBA00002388"/>
    </source>
</evidence>
<evidence type="ECO:0000259" key="5">
    <source>
        <dbReference type="PROSITE" id="PS50072"/>
    </source>
</evidence>
<evidence type="ECO:0000256" key="2">
    <source>
        <dbReference type="ARBA" id="ARBA00023110"/>
    </source>
</evidence>
<dbReference type="PROSITE" id="PS00170">
    <property type="entry name" value="CSA_PPIASE_1"/>
    <property type="match status" value="1"/>
</dbReference>
<dbReference type="GO" id="GO:0003755">
    <property type="term" value="F:peptidyl-prolyl cis-trans isomerase activity"/>
    <property type="evidence" value="ECO:0007669"/>
    <property type="project" value="UniProtKB-EC"/>
</dbReference>
<keyword evidence="4" id="KW-0732">Signal</keyword>
<dbReference type="EMBL" id="JADBDY010000001">
    <property type="protein sequence ID" value="MBE1456564.1"/>
    <property type="molecule type" value="Genomic_DNA"/>
</dbReference>
<evidence type="ECO:0000256" key="3">
    <source>
        <dbReference type="ARBA" id="ARBA00023235"/>
    </source>
</evidence>
<dbReference type="SUPFAM" id="SSF50891">
    <property type="entry name" value="Cyclophilin-like"/>
    <property type="match status" value="1"/>
</dbReference>
<comment type="similarity">
    <text evidence="4">Belongs to the cyclophilin-type PPIase family.</text>
</comment>
<proteinExistence type="inferred from homology"/>